<accession>A0AAV4X5B5</accession>
<evidence type="ECO:0000256" key="1">
    <source>
        <dbReference type="SAM" id="MobiDB-lite"/>
    </source>
</evidence>
<dbReference type="AlphaFoldDB" id="A0AAV4X5B5"/>
<name>A0AAV4X5B5_CAEEX</name>
<gene>
    <name evidence="2" type="ORF">CEXT_598211</name>
</gene>
<reference evidence="2 3" key="1">
    <citation type="submission" date="2021-06" db="EMBL/GenBank/DDBJ databases">
        <title>Caerostris extrusa draft genome.</title>
        <authorList>
            <person name="Kono N."/>
            <person name="Arakawa K."/>
        </authorList>
    </citation>
    <scope>NUCLEOTIDE SEQUENCE [LARGE SCALE GENOMIC DNA]</scope>
</reference>
<dbReference type="EMBL" id="BPLR01017178">
    <property type="protein sequence ID" value="GIY89191.1"/>
    <property type="molecule type" value="Genomic_DNA"/>
</dbReference>
<protein>
    <recommendedName>
        <fullName evidence="4">Ycf15</fullName>
    </recommendedName>
</protein>
<evidence type="ECO:0000313" key="2">
    <source>
        <dbReference type="EMBL" id="GIY89191.1"/>
    </source>
</evidence>
<evidence type="ECO:0000313" key="3">
    <source>
        <dbReference type="Proteomes" id="UP001054945"/>
    </source>
</evidence>
<sequence>MNFYFLNLIFITQNTPGSFTVLPVLPLGAFHSQIRGNSNALRESGTPERKHSGNTDLRGKLSGKCMISEPISGIKLSCIP</sequence>
<proteinExistence type="predicted"/>
<evidence type="ECO:0008006" key="4">
    <source>
        <dbReference type="Google" id="ProtNLM"/>
    </source>
</evidence>
<feature type="compositionally biased region" description="Basic and acidic residues" evidence="1">
    <location>
        <begin position="45"/>
        <end position="59"/>
    </location>
</feature>
<comment type="caution">
    <text evidence="2">The sequence shown here is derived from an EMBL/GenBank/DDBJ whole genome shotgun (WGS) entry which is preliminary data.</text>
</comment>
<organism evidence="2 3">
    <name type="scientific">Caerostris extrusa</name>
    <name type="common">Bark spider</name>
    <name type="synonym">Caerostris bankana</name>
    <dbReference type="NCBI Taxonomy" id="172846"/>
    <lineage>
        <taxon>Eukaryota</taxon>
        <taxon>Metazoa</taxon>
        <taxon>Ecdysozoa</taxon>
        <taxon>Arthropoda</taxon>
        <taxon>Chelicerata</taxon>
        <taxon>Arachnida</taxon>
        <taxon>Araneae</taxon>
        <taxon>Araneomorphae</taxon>
        <taxon>Entelegynae</taxon>
        <taxon>Araneoidea</taxon>
        <taxon>Araneidae</taxon>
        <taxon>Caerostris</taxon>
    </lineage>
</organism>
<keyword evidence="3" id="KW-1185">Reference proteome</keyword>
<dbReference type="Proteomes" id="UP001054945">
    <property type="component" value="Unassembled WGS sequence"/>
</dbReference>
<feature type="region of interest" description="Disordered" evidence="1">
    <location>
        <begin position="38"/>
        <end position="59"/>
    </location>
</feature>